<name>A0ABX0VDA6_9HYPH</name>
<evidence type="ECO:0000256" key="9">
    <source>
        <dbReference type="ARBA" id="ARBA00047340"/>
    </source>
</evidence>
<evidence type="ECO:0000256" key="4">
    <source>
        <dbReference type="ARBA" id="ARBA00015486"/>
    </source>
</evidence>
<feature type="active site" description="Proton acceptor" evidence="10">
    <location>
        <position position="308"/>
    </location>
</feature>
<dbReference type="Gene3D" id="3.40.50.10210">
    <property type="match status" value="1"/>
</dbReference>
<dbReference type="NCBIfam" id="TIGR03160">
    <property type="entry name" value="cobT_DBIPRT"/>
    <property type="match status" value="1"/>
</dbReference>
<evidence type="ECO:0000256" key="10">
    <source>
        <dbReference type="HAMAP-Rule" id="MF_00230"/>
    </source>
</evidence>
<dbReference type="PANTHER" id="PTHR43463">
    <property type="entry name" value="NICOTINATE-NUCLEOTIDE--DIMETHYLBENZIMIDAZOLE PHOSPHORIBOSYLTRANSFERASE"/>
    <property type="match status" value="1"/>
</dbReference>
<dbReference type="Proteomes" id="UP000707352">
    <property type="component" value="Unassembled WGS sequence"/>
</dbReference>
<dbReference type="Pfam" id="PF02277">
    <property type="entry name" value="DBI_PRT"/>
    <property type="match status" value="1"/>
</dbReference>
<keyword evidence="6 10" id="KW-0328">Glycosyltransferase</keyword>
<protein>
    <recommendedName>
        <fullName evidence="4 10">Nicotinate-nucleotide--dimethylbenzimidazole phosphoribosyltransferase</fullName>
        <shortName evidence="10">NN:DBI PRT</shortName>
        <ecNumber evidence="3 10">2.4.2.21</ecNumber>
    </recommendedName>
    <alternativeName>
        <fullName evidence="8 10">N(1)-alpha-phosphoribosyltransferase</fullName>
    </alternativeName>
</protein>
<dbReference type="InterPro" id="IPR017846">
    <property type="entry name" value="Nict_dMeBzImd_PRibTrfase_bact"/>
</dbReference>
<evidence type="ECO:0000313" key="12">
    <source>
        <dbReference type="Proteomes" id="UP000707352"/>
    </source>
</evidence>
<dbReference type="InterPro" id="IPR023195">
    <property type="entry name" value="Nict_dMeBzImd_PRibTrfase_N"/>
</dbReference>
<evidence type="ECO:0000256" key="1">
    <source>
        <dbReference type="ARBA" id="ARBA00005049"/>
    </source>
</evidence>
<keyword evidence="7 10" id="KW-0808">Transferase</keyword>
<dbReference type="SUPFAM" id="SSF52733">
    <property type="entry name" value="Nicotinate mononucleotide:5,6-dimethylbenzimidazole phosphoribosyltransferase (CobT)"/>
    <property type="match status" value="1"/>
</dbReference>
<proteinExistence type="inferred from homology"/>
<dbReference type="CDD" id="cd02439">
    <property type="entry name" value="DMB-PRT_CobT"/>
    <property type="match status" value="1"/>
</dbReference>
<comment type="pathway">
    <text evidence="1 10">Nucleoside biosynthesis; alpha-ribazole biosynthesis; alpha-ribazole from 5,6-dimethylbenzimidazole: step 1/2.</text>
</comment>
<evidence type="ECO:0000313" key="11">
    <source>
        <dbReference type="EMBL" id="NIX76940.1"/>
    </source>
</evidence>
<dbReference type="RefSeq" id="WP_167672841.1">
    <property type="nucleotide sequence ID" value="NZ_JAATJS010000003.1"/>
</dbReference>
<dbReference type="NCBIfam" id="NF000996">
    <property type="entry name" value="PRK00105.1"/>
    <property type="match status" value="1"/>
</dbReference>
<dbReference type="Gene3D" id="1.10.1610.10">
    <property type="match status" value="1"/>
</dbReference>
<dbReference type="PANTHER" id="PTHR43463:SF1">
    <property type="entry name" value="NICOTINATE-NUCLEOTIDE--DIMETHYLBENZIMIDAZOLE PHOSPHORIBOSYLTRANSFERASE"/>
    <property type="match status" value="1"/>
</dbReference>
<evidence type="ECO:0000256" key="2">
    <source>
        <dbReference type="ARBA" id="ARBA00007110"/>
    </source>
</evidence>
<organism evidence="11 12">
    <name type="scientific">Microvirga terricola</name>
    <dbReference type="NCBI Taxonomy" id="2719797"/>
    <lineage>
        <taxon>Bacteria</taxon>
        <taxon>Pseudomonadati</taxon>
        <taxon>Pseudomonadota</taxon>
        <taxon>Alphaproteobacteria</taxon>
        <taxon>Hyphomicrobiales</taxon>
        <taxon>Methylobacteriaceae</taxon>
        <taxon>Microvirga</taxon>
    </lineage>
</organism>
<gene>
    <name evidence="10 11" type="primary">cobT</name>
    <name evidence="11" type="ORF">HB375_09975</name>
</gene>
<dbReference type="InterPro" id="IPR003200">
    <property type="entry name" value="Nict_dMeBzImd_PRibTrfase"/>
</dbReference>
<dbReference type="EMBL" id="JAATJS010000003">
    <property type="protein sequence ID" value="NIX76940.1"/>
    <property type="molecule type" value="Genomic_DNA"/>
</dbReference>
<evidence type="ECO:0000256" key="6">
    <source>
        <dbReference type="ARBA" id="ARBA00022676"/>
    </source>
</evidence>
<comment type="similarity">
    <text evidence="2 10">Belongs to the CobT family.</text>
</comment>
<dbReference type="GO" id="GO:0008939">
    <property type="term" value="F:nicotinate-nucleotide-dimethylbenzimidazole phosphoribosyltransferase activity"/>
    <property type="evidence" value="ECO:0007669"/>
    <property type="project" value="UniProtKB-EC"/>
</dbReference>
<evidence type="ECO:0000256" key="8">
    <source>
        <dbReference type="ARBA" id="ARBA00030686"/>
    </source>
</evidence>
<comment type="function">
    <text evidence="10">Catalyzes the synthesis of alpha-ribazole-5'-phosphate from nicotinate mononucleotide (NAMN) and 5,6-dimethylbenzimidazole (DMB).</text>
</comment>
<dbReference type="HAMAP" id="MF_00230">
    <property type="entry name" value="CobT"/>
    <property type="match status" value="1"/>
</dbReference>
<evidence type="ECO:0000256" key="3">
    <source>
        <dbReference type="ARBA" id="ARBA00011991"/>
    </source>
</evidence>
<keyword evidence="12" id="KW-1185">Reference proteome</keyword>
<evidence type="ECO:0000256" key="5">
    <source>
        <dbReference type="ARBA" id="ARBA00022573"/>
    </source>
</evidence>
<dbReference type="EC" id="2.4.2.21" evidence="3 10"/>
<accession>A0ABX0VDA6</accession>
<reference evidence="11 12" key="1">
    <citation type="submission" date="2020-03" db="EMBL/GenBank/DDBJ databases">
        <title>The genome sequence of Microvirga sp. c23x22.</title>
        <authorList>
            <person name="Zhang X."/>
        </authorList>
    </citation>
    <scope>NUCLEOTIDE SEQUENCE [LARGE SCALE GENOMIC DNA]</scope>
    <source>
        <strain evidence="12">c23x22</strain>
    </source>
</reference>
<dbReference type="InterPro" id="IPR036087">
    <property type="entry name" value="Nict_dMeBzImd_PRibTrfase_sf"/>
</dbReference>
<comment type="caution">
    <text evidence="11">The sequence shown here is derived from an EMBL/GenBank/DDBJ whole genome shotgun (WGS) entry which is preliminary data.</text>
</comment>
<comment type="catalytic activity">
    <reaction evidence="9 10">
        <text>5,6-dimethylbenzimidazole + nicotinate beta-D-ribonucleotide = alpha-ribazole 5'-phosphate + nicotinate + H(+)</text>
        <dbReference type="Rhea" id="RHEA:11196"/>
        <dbReference type="ChEBI" id="CHEBI:15378"/>
        <dbReference type="ChEBI" id="CHEBI:15890"/>
        <dbReference type="ChEBI" id="CHEBI:32544"/>
        <dbReference type="ChEBI" id="CHEBI:57502"/>
        <dbReference type="ChEBI" id="CHEBI:57918"/>
        <dbReference type="EC" id="2.4.2.21"/>
    </reaction>
</comment>
<evidence type="ECO:0000256" key="7">
    <source>
        <dbReference type="ARBA" id="ARBA00022679"/>
    </source>
</evidence>
<sequence>MNDTAPSSPFDDIRRLITTIPGPDEAAVEAVRLRDRQLTKPAGSLGRLEWLNEWLAAWQGKPKPTVDRPMVCVFAGSHGVTARGVSAFPSDVNRQMLENFSAGGAAINQICASLGLGFKVFDLAIDMPTNDIVTDAAMDEKACVATMAFGMEAIAGGTDLLAVGELGIGNTTIAAAIYTALFGGPAAHWVGRGTGVDDEGMKRKIAAVEGALDRHKDHLKDPLEVLRRLGGREVAAIAGAILAARLQRIPVVLDGYVTTAAAAVLHAIHPSTIDHCIAGHVSAEGAHQDVLERLGKIPLLALGMRLGEGTGAALAVGIVKTAATVHRDMATFGQAGVSERLS</sequence>
<keyword evidence="5 10" id="KW-0169">Cobalamin biosynthesis</keyword>